<reference evidence="2 3" key="1">
    <citation type="submission" date="2021-10" db="EMBL/GenBank/DDBJ databases">
        <title>Anaerobic single-cell dispensing facilitates the cultivation of human gut bacteria.</title>
        <authorList>
            <person name="Afrizal A."/>
        </authorList>
    </citation>
    <scope>NUCLEOTIDE SEQUENCE [LARGE SCALE GENOMIC DNA]</scope>
    <source>
        <strain evidence="2 3">CLA-AA-H200</strain>
    </source>
</reference>
<comment type="caution">
    <text evidence="2">The sequence shown here is derived from an EMBL/GenBank/DDBJ whole genome shotgun (WGS) entry which is preliminary data.</text>
</comment>
<evidence type="ECO:0000313" key="2">
    <source>
        <dbReference type="EMBL" id="MCC2254578.1"/>
    </source>
</evidence>
<dbReference type="EMBL" id="JAJEQX010000014">
    <property type="protein sequence ID" value="MCC2254578.1"/>
    <property type="molecule type" value="Genomic_DNA"/>
</dbReference>
<proteinExistence type="predicted"/>
<evidence type="ECO:0000313" key="3">
    <source>
        <dbReference type="Proteomes" id="UP001198151"/>
    </source>
</evidence>
<name>A0ABS8FZ37_9FIRM</name>
<keyword evidence="3" id="KW-1185">Reference proteome</keyword>
<evidence type="ECO:0000256" key="1">
    <source>
        <dbReference type="SAM" id="MobiDB-lite"/>
    </source>
</evidence>
<dbReference type="Proteomes" id="UP001198151">
    <property type="component" value="Unassembled WGS sequence"/>
</dbReference>
<accession>A0ABS8FZ37</accession>
<gene>
    <name evidence="2" type="ORF">LKD70_09135</name>
</gene>
<sequence length="218" mass="25163">MKEGEAMVRIHLRIYRAHDADLYEILEEYEFDFCKALYCSLSAYCQQDVFAIKLPQKREKKTEFHKAFLHRYLKLDPAKDAGILELISQVPPRRRNCFLKSILRLYLCIPCVDFPSSNYEFLRAGKRMANAAAFTKKQEKSTSRKKGSALSKKERSNHQGQSPPPDPTEQADSFYKEPNGSGSFLKTETEERTAEKEGHVPQEDLNEEDLTDLFTSII</sequence>
<protein>
    <recommendedName>
        <fullName evidence="4">Transposase</fullName>
    </recommendedName>
</protein>
<feature type="compositionally biased region" description="Basic and acidic residues" evidence="1">
    <location>
        <begin position="187"/>
        <end position="202"/>
    </location>
</feature>
<feature type="region of interest" description="Disordered" evidence="1">
    <location>
        <begin position="133"/>
        <end position="218"/>
    </location>
</feature>
<organism evidence="2 3">
    <name type="scientific">Ruminococcus turbiniformis</name>
    <dbReference type="NCBI Taxonomy" id="2881258"/>
    <lineage>
        <taxon>Bacteria</taxon>
        <taxon>Bacillati</taxon>
        <taxon>Bacillota</taxon>
        <taxon>Clostridia</taxon>
        <taxon>Eubacteriales</taxon>
        <taxon>Oscillospiraceae</taxon>
        <taxon>Ruminococcus</taxon>
    </lineage>
</organism>
<evidence type="ECO:0008006" key="4">
    <source>
        <dbReference type="Google" id="ProtNLM"/>
    </source>
</evidence>
<dbReference type="RefSeq" id="WP_227707718.1">
    <property type="nucleotide sequence ID" value="NZ_JAJEQX010000014.1"/>
</dbReference>